<dbReference type="Proteomes" id="UP000663848">
    <property type="component" value="Unassembled WGS sequence"/>
</dbReference>
<proteinExistence type="predicted"/>
<organism evidence="2 3">
    <name type="scientific">Rotaria socialis</name>
    <dbReference type="NCBI Taxonomy" id="392032"/>
    <lineage>
        <taxon>Eukaryota</taxon>
        <taxon>Metazoa</taxon>
        <taxon>Spiralia</taxon>
        <taxon>Gnathifera</taxon>
        <taxon>Rotifera</taxon>
        <taxon>Eurotatoria</taxon>
        <taxon>Bdelloidea</taxon>
        <taxon>Philodinida</taxon>
        <taxon>Philodinidae</taxon>
        <taxon>Rotaria</taxon>
    </lineage>
</organism>
<gene>
    <name evidence="2" type="ORF">QYT958_LOCUS38515</name>
</gene>
<evidence type="ECO:0000256" key="1">
    <source>
        <dbReference type="SAM" id="SignalP"/>
    </source>
</evidence>
<dbReference type="EMBL" id="CAJOBR010033835">
    <property type="protein sequence ID" value="CAF5004822.1"/>
    <property type="molecule type" value="Genomic_DNA"/>
</dbReference>
<dbReference type="AlphaFoldDB" id="A0A822AZ89"/>
<reference evidence="2" key="1">
    <citation type="submission" date="2021-02" db="EMBL/GenBank/DDBJ databases">
        <authorList>
            <person name="Nowell W R."/>
        </authorList>
    </citation>
    <scope>NUCLEOTIDE SEQUENCE</scope>
</reference>
<evidence type="ECO:0000313" key="3">
    <source>
        <dbReference type="Proteomes" id="UP000663848"/>
    </source>
</evidence>
<protein>
    <submittedName>
        <fullName evidence="2">Uncharacterized protein</fullName>
    </submittedName>
</protein>
<feature type="non-terminal residue" evidence="2">
    <location>
        <position position="34"/>
    </location>
</feature>
<accession>A0A822AZ89</accession>
<comment type="caution">
    <text evidence="2">The sequence shown here is derived from an EMBL/GenBank/DDBJ whole genome shotgun (WGS) entry which is preliminary data.</text>
</comment>
<sequence>MKKISIIVVVWISVLAIHLSNSLVQAADEEEFEE</sequence>
<feature type="chain" id="PRO_5032270028" evidence="1">
    <location>
        <begin position="17"/>
        <end position="34"/>
    </location>
</feature>
<evidence type="ECO:0000313" key="2">
    <source>
        <dbReference type="EMBL" id="CAF5004822.1"/>
    </source>
</evidence>
<keyword evidence="1" id="KW-0732">Signal</keyword>
<feature type="signal peptide" evidence="1">
    <location>
        <begin position="1"/>
        <end position="16"/>
    </location>
</feature>
<name>A0A822AZ89_9BILA</name>